<dbReference type="GO" id="GO:0008146">
    <property type="term" value="F:sulfotransferase activity"/>
    <property type="evidence" value="ECO:0007669"/>
    <property type="project" value="InterPro"/>
</dbReference>
<dbReference type="Gene3D" id="3.40.50.300">
    <property type="entry name" value="P-loop containing nucleotide triphosphate hydrolases"/>
    <property type="match status" value="1"/>
</dbReference>
<protein>
    <recommendedName>
        <fullName evidence="3">Sulfotransferase domain-containing protein</fullName>
    </recommendedName>
</protein>
<dbReference type="SUPFAM" id="SSF52540">
    <property type="entry name" value="P-loop containing nucleoside triphosphate hydrolases"/>
    <property type="match status" value="1"/>
</dbReference>
<dbReference type="PANTHER" id="PTHR11783">
    <property type="entry name" value="SULFOTRANSFERASE SULT"/>
    <property type="match status" value="1"/>
</dbReference>
<evidence type="ECO:0000256" key="2">
    <source>
        <dbReference type="ARBA" id="ARBA00022679"/>
    </source>
</evidence>
<comment type="similarity">
    <text evidence="1">Belongs to the sulfotransferase 1 family.</text>
</comment>
<dbReference type="Proteomes" id="UP000284605">
    <property type="component" value="Unassembled WGS sequence"/>
</dbReference>
<comment type="caution">
    <text evidence="4">The sequence shown here is derived from an EMBL/GenBank/DDBJ whole genome shotgun (WGS) entry which is preliminary data.</text>
</comment>
<evidence type="ECO:0000313" key="4">
    <source>
        <dbReference type="EMBL" id="RJF86857.1"/>
    </source>
</evidence>
<evidence type="ECO:0000259" key="3">
    <source>
        <dbReference type="Pfam" id="PF00685"/>
    </source>
</evidence>
<dbReference type="InterPro" id="IPR000863">
    <property type="entry name" value="Sulfotransferase_dom"/>
</dbReference>
<accession>A0A418W9Z1</accession>
<dbReference type="Pfam" id="PF00685">
    <property type="entry name" value="Sulfotransfer_1"/>
    <property type="match status" value="1"/>
</dbReference>
<organism evidence="4 5">
    <name type="scientific">Oleomonas cavernae</name>
    <dbReference type="NCBI Taxonomy" id="2320859"/>
    <lineage>
        <taxon>Bacteria</taxon>
        <taxon>Pseudomonadati</taxon>
        <taxon>Pseudomonadota</taxon>
        <taxon>Alphaproteobacteria</taxon>
        <taxon>Acetobacterales</taxon>
        <taxon>Acetobacteraceae</taxon>
        <taxon>Oleomonas</taxon>
    </lineage>
</organism>
<reference evidence="4 5" key="1">
    <citation type="submission" date="2018-09" db="EMBL/GenBank/DDBJ databases">
        <authorList>
            <person name="Zhu H."/>
        </authorList>
    </citation>
    <scope>NUCLEOTIDE SEQUENCE [LARGE SCALE GENOMIC DNA]</scope>
    <source>
        <strain evidence="4 5">K1W22B-8</strain>
    </source>
</reference>
<name>A0A418W9Z1_9PROT</name>
<dbReference type="AlphaFoldDB" id="A0A418W9Z1"/>
<keyword evidence="5" id="KW-1185">Reference proteome</keyword>
<sequence>MGFVVASGGPMPLLAHNGLGIFSDMDLAAIPEYISGKFRARRIERAYWRQFVADRNAADTFLISFPKSGRTWHRVLLGHYLCQLCGVPEQQAFQLDELSRMAGTAGLVYSHNGANFTDGIAPSRKVVAAPASWQGRRVILLVREPRDTLVSAYHHARHRDKTFDGSLHDFIRDPCTGIDKLMTARCRWYDNRALAAEFHVLSYEEMHADPAGALRSTLQWMGVTEIIDEYILKSVDFCSFEKMKIYEITNYFDNWRLKRASGDPSGGKVREGKIGSSRRHFSDDDEAFVKERVLAYGGDPFAAYHLPPSATIPA</sequence>
<dbReference type="InterPro" id="IPR027417">
    <property type="entry name" value="P-loop_NTPase"/>
</dbReference>
<gene>
    <name evidence="4" type="ORF">D3874_07370</name>
</gene>
<dbReference type="OrthoDB" id="7280952at2"/>
<feature type="domain" description="Sulfotransferase" evidence="3">
    <location>
        <begin position="59"/>
        <end position="290"/>
    </location>
</feature>
<keyword evidence="2" id="KW-0808">Transferase</keyword>
<evidence type="ECO:0000313" key="5">
    <source>
        <dbReference type="Proteomes" id="UP000284605"/>
    </source>
</evidence>
<evidence type="ECO:0000256" key="1">
    <source>
        <dbReference type="ARBA" id="ARBA00005771"/>
    </source>
</evidence>
<dbReference type="RefSeq" id="WP_119777502.1">
    <property type="nucleotide sequence ID" value="NZ_QYUK01000011.1"/>
</dbReference>
<proteinExistence type="inferred from homology"/>
<dbReference type="EMBL" id="QYUK01000011">
    <property type="protein sequence ID" value="RJF86857.1"/>
    <property type="molecule type" value="Genomic_DNA"/>
</dbReference>